<organism evidence="3">
    <name type="scientific">Rhizophagus clarus</name>
    <dbReference type="NCBI Taxonomy" id="94130"/>
    <lineage>
        <taxon>Eukaryota</taxon>
        <taxon>Fungi</taxon>
        <taxon>Fungi incertae sedis</taxon>
        <taxon>Mucoromycota</taxon>
        <taxon>Glomeromycotina</taxon>
        <taxon>Glomeromycetes</taxon>
        <taxon>Glomerales</taxon>
        <taxon>Glomeraceae</taxon>
        <taxon>Rhizophagus</taxon>
    </lineage>
</organism>
<evidence type="ECO:0000256" key="1">
    <source>
        <dbReference type="SAM" id="MobiDB-lite"/>
    </source>
</evidence>
<dbReference type="Proteomes" id="UP000247702">
    <property type="component" value="Unassembled WGS sequence"/>
</dbReference>
<evidence type="ECO:0000313" key="6">
    <source>
        <dbReference type="Proteomes" id="UP000247702"/>
    </source>
</evidence>
<keyword evidence="6" id="KW-1185">Reference proteome</keyword>
<dbReference type="EMBL" id="KU305755">
    <property type="protein sequence ID" value="AMJ52393.1"/>
    <property type="molecule type" value="Genomic_DNA"/>
</dbReference>
<name>A0A140D080_9GLOM</name>
<feature type="signal peptide" evidence="2">
    <location>
        <begin position="1"/>
        <end position="23"/>
    </location>
</feature>
<reference evidence="5" key="3">
    <citation type="submission" date="2019-10" db="EMBL/GenBank/DDBJ databases">
        <title>Conservation and host-specific expression of non-tandemly repeated heterogenous ribosome RNA gene in arbuscular mycorrhizal fungi.</title>
        <authorList>
            <person name="Maeda T."/>
            <person name="Kobayashi Y."/>
            <person name="Nakagawa T."/>
            <person name="Ezawa T."/>
            <person name="Yamaguchi K."/>
            <person name="Bino T."/>
            <person name="Nishimoto Y."/>
            <person name="Shigenobu S."/>
            <person name="Kawaguchi M."/>
        </authorList>
    </citation>
    <scope>NUCLEOTIDE SEQUENCE</scope>
    <source>
        <strain evidence="5">HR1</strain>
    </source>
</reference>
<gene>
    <name evidence="5" type="ORF">RCL2_000327900</name>
    <name evidence="4" type="ORF">RclHR1_03980026</name>
</gene>
<feature type="region of interest" description="Disordered" evidence="1">
    <location>
        <begin position="102"/>
        <end position="148"/>
    </location>
</feature>
<dbReference type="OrthoDB" id="2507140at2759"/>
<evidence type="ECO:0000313" key="4">
    <source>
        <dbReference type="EMBL" id="GBC00810.1"/>
    </source>
</evidence>
<feature type="chain" id="PRO_5036300330" evidence="2">
    <location>
        <begin position="24"/>
        <end position="174"/>
    </location>
</feature>
<feature type="compositionally biased region" description="Pro residues" evidence="1">
    <location>
        <begin position="110"/>
        <end position="124"/>
    </location>
</feature>
<dbReference type="EMBL" id="BLAL01000018">
    <property type="protein sequence ID" value="GES75877.1"/>
    <property type="molecule type" value="Genomic_DNA"/>
</dbReference>
<keyword evidence="2" id="KW-0732">Signal</keyword>
<protein>
    <submittedName>
        <fullName evidence="5">Phospholipase d1</fullName>
    </submittedName>
</protein>
<dbReference type="Proteomes" id="UP000615446">
    <property type="component" value="Unassembled WGS sequence"/>
</dbReference>
<reference evidence="4 6" key="2">
    <citation type="submission" date="2017-11" db="EMBL/GenBank/DDBJ databases">
        <title>The genome of Rhizophagus clarus HR1 reveals common genetic basis of auxotrophy among arbuscular mycorrhizal fungi.</title>
        <authorList>
            <person name="Kobayashi Y."/>
        </authorList>
    </citation>
    <scope>NUCLEOTIDE SEQUENCE [LARGE SCALE GENOMIC DNA]</scope>
    <source>
        <strain evidence="4 6">HR1</strain>
    </source>
</reference>
<evidence type="ECO:0000313" key="5">
    <source>
        <dbReference type="EMBL" id="GES75877.1"/>
    </source>
</evidence>
<feature type="compositionally biased region" description="Low complexity" evidence="1">
    <location>
        <begin position="125"/>
        <end position="145"/>
    </location>
</feature>
<accession>A0A140D080</accession>
<dbReference type="EMBL" id="BEXD01003312">
    <property type="protein sequence ID" value="GBC00810.1"/>
    <property type="molecule type" value="Genomic_DNA"/>
</dbReference>
<evidence type="ECO:0000313" key="3">
    <source>
        <dbReference type="EMBL" id="AMJ52393.1"/>
    </source>
</evidence>
<reference evidence="3" key="1">
    <citation type="journal article" date="2016" name="BMC Genomics">
        <title>The effector candidate repertoire of the arbuscular mycorrhizal fungus Rhizophagus clarus.</title>
        <authorList>
            <person name="Sedzielewska Toro K."/>
            <person name="Brachmann A."/>
        </authorList>
    </citation>
    <scope>NUCLEOTIDE SEQUENCE</scope>
    <source>
        <strain evidence="3">MUCL46238</strain>
    </source>
</reference>
<proteinExistence type="predicted"/>
<sequence>MKPTSLLFVALVTISALAPTSEAVCANMAVYTDCKNRGNAQLNACAFDDWICKCNANNAIQNCYLQCPDDPDIQTEGRAYQPAVQQACSLAASQSSAKAAATPVAATPLAPQPAPVQTPPPNPQAVPTTSSSTTNPTETPKTSENAKSSAYSNKMSLMIAAVPPVAAVVIGQFI</sequence>
<evidence type="ECO:0000256" key="2">
    <source>
        <dbReference type="SAM" id="SignalP"/>
    </source>
</evidence>
<dbReference type="AlphaFoldDB" id="A0A140D080"/>